<evidence type="ECO:0000313" key="3">
    <source>
        <dbReference type="Proteomes" id="UP000050525"/>
    </source>
</evidence>
<evidence type="ECO:0000313" key="2">
    <source>
        <dbReference type="EMBL" id="KYO17382.1"/>
    </source>
</evidence>
<reference evidence="2 3" key="1">
    <citation type="journal article" date="2012" name="Genome Biol.">
        <title>Sequencing three crocodilian genomes to illuminate the evolution of archosaurs and amniotes.</title>
        <authorList>
            <person name="St John J.A."/>
            <person name="Braun E.L."/>
            <person name="Isberg S.R."/>
            <person name="Miles L.G."/>
            <person name="Chong A.Y."/>
            <person name="Gongora J."/>
            <person name="Dalzell P."/>
            <person name="Moran C."/>
            <person name="Bed'hom B."/>
            <person name="Abzhanov A."/>
            <person name="Burgess S.C."/>
            <person name="Cooksey A.M."/>
            <person name="Castoe T.A."/>
            <person name="Crawford N.G."/>
            <person name="Densmore L.D."/>
            <person name="Drew J.C."/>
            <person name="Edwards S.V."/>
            <person name="Faircloth B.C."/>
            <person name="Fujita M.K."/>
            <person name="Greenwold M.J."/>
            <person name="Hoffmann F.G."/>
            <person name="Howard J.M."/>
            <person name="Iguchi T."/>
            <person name="Janes D.E."/>
            <person name="Khan S.Y."/>
            <person name="Kohno S."/>
            <person name="de Koning A.J."/>
            <person name="Lance S.L."/>
            <person name="McCarthy F.M."/>
            <person name="McCormack J.E."/>
            <person name="Merchant M.E."/>
            <person name="Peterson D.G."/>
            <person name="Pollock D.D."/>
            <person name="Pourmand N."/>
            <person name="Raney B.J."/>
            <person name="Roessler K.A."/>
            <person name="Sanford J.R."/>
            <person name="Sawyer R.H."/>
            <person name="Schmidt C.J."/>
            <person name="Triplett E.W."/>
            <person name="Tuberville T.D."/>
            <person name="Venegas-Anaya M."/>
            <person name="Howard J.T."/>
            <person name="Jarvis E.D."/>
            <person name="Guillette L.J.Jr."/>
            <person name="Glenn T.C."/>
            <person name="Green R.E."/>
            <person name="Ray D.A."/>
        </authorList>
    </citation>
    <scope>NUCLEOTIDE SEQUENCE [LARGE SCALE GENOMIC DNA]</scope>
    <source>
        <strain evidence="2">KSC_2009_1</strain>
    </source>
</reference>
<accession>A0A151LYR6</accession>
<dbReference type="EMBL" id="AKHW03007000">
    <property type="protein sequence ID" value="KYO17382.1"/>
    <property type="molecule type" value="Genomic_DNA"/>
</dbReference>
<protein>
    <submittedName>
        <fullName evidence="2">Uncharacterized protein</fullName>
    </submittedName>
</protein>
<gene>
    <name evidence="2" type="ORF">Y1Q_0020012</name>
</gene>
<dbReference type="Proteomes" id="UP000050525">
    <property type="component" value="Unassembled WGS sequence"/>
</dbReference>
<name>A0A151LYR6_ALLMI</name>
<proteinExistence type="predicted"/>
<sequence length="82" mass="9259">MAVGQEPSCGRLAGSYKPKGKREQVHLSWGKELFVRRKLTKSQGTLLLGRATVERPSPATWGKPEGPLRRKRIVQKEEKMNC</sequence>
<comment type="caution">
    <text evidence="2">The sequence shown here is derived from an EMBL/GenBank/DDBJ whole genome shotgun (WGS) entry which is preliminary data.</text>
</comment>
<keyword evidence="3" id="KW-1185">Reference proteome</keyword>
<feature type="region of interest" description="Disordered" evidence="1">
    <location>
        <begin position="1"/>
        <end position="23"/>
    </location>
</feature>
<evidence type="ECO:0000256" key="1">
    <source>
        <dbReference type="SAM" id="MobiDB-lite"/>
    </source>
</evidence>
<dbReference type="AlphaFoldDB" id="A0A151LYR6"/>
<organism evidence="2 3">
    <name type="scientific">Alligator mississippiensis</name>
    <name type="common">American alligator</name>
    <dbReference type="NCBI Taxonomy" id="8496"/>
    <lineage>
        <taxon>Eukaryota</taxon>
        <taxon>Metazoa</taxon>
        <taxon>Chordata</taxon>
        <taxon>Craniata</taxon>
        <taxon>Vertebrata</taxon>
        <taxon>Euteleostomi</taxon>
        <taxon>Archelosauria</taxon>
        <taxon>Archosauria</taxon>
        <taxon>Crocodylia</taxon>
        <taxon>Alligatoridae</taxon>
        <taxon>Alligatorinae</taxon>
        <taxon>Alligator</taxon>
    </lineage>
</organism>